<accession>A0A4Y6UXE9</accession>
<gene>
    <name evidence="1" type="ORF">FFV09_13685</name>
</gene>
<dbReference type="Proteomes" id="UP000316968">
    <property type="component" value="Chromosome"/>
</dbReference>
<reference evidence="1 2" key="1">
    <citation type="submission" date="2019-06" db="EMBL/GenBank/DDBJ databases">
        <title>Saccharibacillus brassicae sp. nov., an endophytic bacterium isolated from Chinese cabbage seeds (Brassica pekinensis).</title>
        <authorList>
            <person name="Jiang L."/>
            <person name="Lee J."/>
            <person name="Kim S.W."/>
        </authorList>
    </citation>
    <scope>NUCLEOTIDE SEQUENCE [LARGE SCALE GENOMIC DNA]</scope>
    <source>
        <strain evidence="2">KCTC 43072 / ATSA2</strain>
    </source>
</reference>
<sequence length="158" mass="17513">MKDPDKRIIDFEDELPSIAAPSDRSLLNEAVETYKIPLETLEKLTGIGRIDLEAYASGDSDLDHLEAGHRSSALGLIAFLGMGINTPAILPEDRLRVIMNGLTEQFGLTPETLALHSGVEPSDAERFLAGRRVAAEKRFKLSVGVLFLYFLIYRRNDL</sequence>
<evidence type="ECO:0000313" key="2">
    <source>
        <dbReference type="Proteomes" id="UP000316968"/>
    </source>
</evidence>
<name>A0A4Y6UXE9_SACBS</name>
<dbReference type="RefSeq" id="WP_141448348.1">
    <property type="nucleotide sequence ID" value="NZ_CP041217.1"/>
</dbReference>
<dbReference type="Pfam" id="PF20317">
    <property type="entry name" value="HTH_60"/>
    <property type="match status" value="1"/>
</dbReference>
<dbReference type="AlphaFoldDB" id="A0A4Y6UXE9"/>
<organism evidence="1 2">
    <name type="scientific">Saccharibacillus brassicae</name>
    <dbReference type="NCBI Taxonomy" id="2583377"/>
    <lineage>
        <taxon>Bacteria</taxon>
        <taxon>Bacillati</taxon>
        <taxon>Bacillota</taxon>
        <taxon>Bacilli</taxon>
        <taxon>Bacillales</taxon>
        <taxon>Paenibacillaceae</taxon>
        <taxon>Saccharibacillus</taxon>
    </lineage>
</organism>
<proteinExistence type="predicted"/>
<protein>
    <submittedName>
        <fullName evidence="1">Uncharacterized protein</fullName>
    </submittedName>
</protein>
<keyword evidence="2" id="KW-1185">Reference proteome</keyword>
<dbReference type="InterPro" id="IPR046930">
    <property type="entry name" value="HTH_60"/>
</dbReference>
<evidence type="ECO:0000313" key="1">
    <source>
        <dbReference type="EMBL" id="QDH21804.1"/>
    </source>
</evidence>
<dbReference type="EMBL" id="CP041217">
    <property type="protein sequence ID" value="QDH21804.1"/>
    <property type="molecule type" value="Genomic_DNA"/>
</dbReference>
<dbReference type="OrthoDB" id="2678616at2"/>
<dbReference type="KEGG" id="saca:FFV09_13685"/>